<dbReference type="CDD" id="cd02440">
    <property type="entry name" value="AdoMet_MTases"/>
    <property type="match status" value="1"/>
</dbReference>
<dbReference type="SUPFAM" id="SSF53335">
    <property type="entry name" value="S-adenosyl-L-methionine-dependent methyltransferases"/>
    <property type="match status" value="1"/>
</dbReference>
<dbReference type="InterPro" id="IPR025714">
    <property type="entry name" value="Methyltranfer_dom"/>
</dbReference>
<protein>
    <submittedName>
        <fullName evidence="2">Methyltransferase domain-containing protein</fullName>
    </submittedName>
</protein>
<dbReference type="Pfam" id="PF13847">
    <property type="entry name" value="Methyltransf_31"/>
    <property type="match status" value="1"/>
</dbReference>
<dbReference type="Proteomes" id="UP000832011">
    <property type="component" value="Chromosome"/>
</dbReference>
<dbReference type="PANTHER" id="PTHR43591:SF24">
    <property type="entry name" value="2-METHOXY-6-POLYPRENYL-1,4-BENZOQUINOL METHYLASE, MITOCHONDRIAL"/>
    <property type="match status" value="1"/>
</dbReference>
<dbReference type="GO" id="GO:0032259">
    <property type="term" value="P:methylation"/>
    <property type="evidence" value="ECO:0007669"/>
    <property type="project" value="UniProtKB-KW"/>
</dbReference>
<dbReference type="PANTHER" id="PTHR43591">
    <property type="entry name" value="METHYLTRANSFERASE"/>
    <property type="match status" value="1"/>
</dbReference>
<sequence>MSERYSHGYDASVLNSYRSRSAANSAAYLLPHLQADMRLLDVGCGPGSISADLADALPQGQVIAVDVSPVSIQAAAAAHVRDNLHFQTASVYALPFADASFEVVHAHQVLQHLAEPVNALREMQRVLSADGIVAVRDTAYNSMTWQPAMPELQQWMDVYQAIAQRNGGHPNIGPDLAELCREAGFTRIVTSTADWHYHADDGSAAWWGKVWSERALKSEYYTQALDYGLLNEAELHAISRTWLAWSALSDAEFTMTHHQVLARK</sequence>
<evidence type="ECO:0000313" key="2">
    <source>
        <dbReference type="EMBL" id="UOO91154.1"/>
    </source>
</evidence>
<accession>A0ABY4E6Q8</accession>
<reference evidence="2 3" key="1">
    <citation type="journal article" date="2022" name="Res Sq">
        <title>Evolution of multicellular longitudinally dividing oral cavity symbionts (Neisseriaceae).</title>
        <authorList>
            <person name="Nyongesa S."/>
            <person name="Weber P."/>
            <person name="Bernet E."/>
            <person name="Pullido F."/>
            <person name="Nieckarz M."/>
            <person name="Delaby M."/>
            <person name="Nieves C."/>
            <person name="Viehboeck T."/>
            <person name="Krause N."/>
            <person name="Rivera-Millot A."/>
            <person name="Nakamura A."/>
            <person name="Vischer N."/>
            <person name="VanNieuwenhze M."/>
            <person name="Brun Y."/>
            <person name="Cava F."/>
            <person name="Bulgheresi S."/>
            <person name="Veyrier F."/>
        </authorList>
    </citation>
    <scope>NUCLEOTIDE SEQUENCE [LARGE SCALE GENOMIC DNA]</scope>
    <source>
        <strain evidence="2 3">SN4</strain>
    </source>
</reference>
<keyword evidence="2" id="KW-0808">Transferase</keyword>
<proteinExistence type="predicted"/>
<dbReference type="Gene3D" id="3.40.50.150">
    <property type="entry name" value="Vaccinia Virus protein VP39"/>
    <property type="match status" value="1"/>
</dbReference>
<dbReference type="RefSeq" id="WP_058304729.1">
    <property type="nucleotide sequence ID" value="NZ_CABKVG010000004.1"/>
</dbReference>
<dbReference type="GO" id="GO:0008168">
    <property type="term" value="F:methyltransferase activity"/>
    <property type="evidence" value="ECO:0007669"/>
    <property type="project" value="UniProtKB-KW"/>
</dbReference>
<evidence type="ECO:0000259" key="1">
    <source>
        <dbReference type="Pfam" id="PF13847"/>
    </source>
</evidence>
<name>A0ABY4E6Q8_9NEIS</name>
<dbReference type="InterPro" id="IPR029063">
    <property type="entry name" value="SAM-dependent_MTases_sf"/>
</dbReference>
<keyword evidence="3" id="KW-1185">Reference proteome</keyword>
<gene>
    <name evidence="2" type="ORF">LVJ82_09410</name>
</gene>
<feature type="domain" description="Methyltransferase" evidence="1">
    <location>
        <begin position="35"/>
        <end position="163"/>
    </location>
</feature>
<organism evidence="2 3">
    <name type="scientific">Vitreoscilla massiliensis</name>
    <dbReference type="NCBI Taxonomy" id="1689272"/>
    <lineage>
        <taxon>Bacteria</taxon>
        <taxon>Pseudomonadati</taxon>
        <taxon>Pseudomonadota</taxon>
        <taxon>Betaproteobacteria</taxon>
        <taxon>Neisseriales</taxon>
        <taxon>Neisseriaceae</taxon>
        <taxon>Vitreoscilla</taxon>
    </lineage>
</organism>
<dbReference type="EMBL" id="CP091511">
    <property type="protein sequence ID" value="UOO91154.1"/>
    <property type="molecule type" value="Genomic_DNA"/>
</dbReference>
<keyword evidence="2" id="KW-0489">Methyltransferase</keyword>
<evidence type="ECO:0000313" key="3">
    <source>
        <dbReference type="Proteomes" id="UP000832011"/>
    </source>
</evidence>